<dbReference type="Proteomes" id="UP000233837">
    <property type="component" value="Unassembled WGS sequence"/>
</dbReference>
<organism evidence="1 2">
    <name type="scientific">Dendrobium catenatum</name>
    <dbReference type="NCBI Taxonomy" id="906689"/>
    <lineage>
        <taxon>Eukaryota</taxon>
        <taxon>Viridiplantae</taxon>
        <taxon>Streptophyta</taxon>
        <taxon>Embryophyta</taxon>
        <taxon>Tracheophyta</taxon>
        <taxon>Spermatophyta</taxon>
        <taxon>Magnoliopsida</taxon>
        <taxon>Liliopsida</taxon>
        <taxon>Asparagales</taxon>
        <taxon>Orchidaceae</taxon>
        <taxon>Epidendroideae</taxon>
        <taxon>Malaxideae</taxon>
        <taxon>Dendrobiinae</taxon>
        <taxon>Dendrobium</taxon>
    </lineage>
</organism>
<dbReference type="EMBL" id="KZ503000">
    <property type="protein sequence ID" value="PKU69752.1"/>
    <property type="molecule type" value="Genomic_DNA"/>
</dbReference>
<protein>
    <recommendedName>
        <fullName evidence="3">SWIM-type domain-containing protein</fullName>
    </recommendedName>
</protein>
<sequence length="74" mass="8816">MIIDFILTDSSKFLVNYIENKDQHHPWVIDFDVIEGNIQCNYIKYDTMGLLCSHCLRVLRQLDIVKILEEYLLL</sequence>
<evidence type="ECO:0000313" key="1">
    <source>
        <dbReference type="EMBL" id="PKU69752.1"/>
    </source>
</evidence>
<evidence type="ECO:0008006" key="3">
    <source>
        <dbReference type="Google" id="ProtNLM"/>
    </source>
</evidence>
<reference evidence="1 2" key="1">
    <citation type="journal article" date="2016" name="Sci. Rep.">
        <title>The Dendrobium catenatum Lindl. genome sequence provides insights into polysaccharide synthase, floral development and adaptive evolution.</title>
        <authorList>
            <person name="Zhang G.Q."/>
            <person name="Xu Q."/>
            <person name="Bian C."/>
            <person name="Tsai W.C."/>
            <person name="Yeh C.M."/>
            <person name="Liu K.W."/>
            <person name="Yoshida K."/>
            <person name="Zhang L.S."/>
            <person name="Chang S.B."/>
            <person name="Chen F."/>
            <person name="Shi Y."/>
            <person name="Su Y.Y."/>
            <person name="Zhang Y.Q."/>
            <person name="Chen L.J."/>
            <person name="Yin Y."/>
            <person name="Lin M."/>
            <person name="Huang H."/>
            <person name="Deng H."/>
            <person name="Wang Z.W."/>
            <person name="Zhu S.L."/>
            <person name="Zhao X."/>
            <person name="Deng C."/>
            <person name="Niu S.C."/>
            <person name="Huang J."/>
            <person name="Wang M."/>
            <person name="Liu G.H."/>
            <person name="Yang H.J."/>
            <person name="Xiao X.J."/>
            <person name="Hsiao Y.Y."/>
            <person name="Wu W.L."/>
            <person name="Chen Y.Y."/>
            <person name="Mitsuda N."/>
            <person name="Ohme-Takagi M."/>
            <person name="Luo Y.B."/>
            <person name="Van de Peer Y."/>
            <person name="Liu Z.J."/>
        </authorList>
    </citation>
    <scope>NUCLEOTIDE SEQUENCE [LARGE SCALE GENOMIC DNA]</scope>
    <source>
        <tissue evidence="1">The whole plant</tissue>
    </source>
</reference>
<reference evidence="1 2" key="2">
    <citation type="journal article" date="2017" name="Nature">
        <title>The Apostasia genome and the evolution of orchids.</title>
        <authorList>
            <person name="Zhang G.Q."/>
            <person name="Liu K.W."/>
            <person name="Li Z."/>
            <person name="Lohaus R."/>
            <person name="Hsiao Y.Y."/>
            <person name="Niu S.C."/>
            <person name="Wang J.Y."/>
            <person name="Lin Y.C."/>
            <person name="Xu Q."/>
            <person name="Chen L.J."/>
            <person name="Yoshida K."/>
            <person name="Fujiwara S."/>
            <person name="Wang Z.W."/>
            <person name="Zhang Y.Q."/>
            <person name="Mitsuda N."/>
            <person name="Wang M."/>
            <person name="Liu G.H."/>
            <person name="Pecoraro L."/>
            <person name="Huang H.X."/>
            <person name="Xiao X.J."/>
            <person name="Lin M."/>
            <person name="Wu X.Y."/>
            <person name="Wu W.L."/>
            <person name="Chen Y.Y."/>
            <person name="Chang S.B."/>
            <person name="Sakamoto S."/>
            <person name="Ohme-Takagi M."/>
            <person name="Yagi M."/>
            <person name="Zeng S.J."/>
            <person name="Shen C.Y."/>
            <person name="Yeh C.M."/>
            <person name="Luo Y.B."/>
            <person name="Tsai W.C."/>
            <person name="Van de Peer Y."/>
            <person name="Liu Z.J."/>
        </authorList>
    </citation>
    <scope>NUCLEOTIDE SEQUENCE [LARGE SCALE GENOMIC DNA]</scope>
    <source>
        <tissue evidence="1">The whole plant</tissue>
    </source>
</reference>
<accession>A0A2I0W271</accession>
<name>A0A2I0W271_9ASPA</name>
<keyword evidence="2" id="KW-1185">Reference proteome</keyword>
<proteinExistence type="predicted"/>
<evidence type="ECO:0000313" key="2">
    <source>
        <dbReference type="Proteomes" id="UP000233837"/>
    </source>
</evidence>
<dbReference type="AlphaFoldDB" id="A0A2I0W271"/>
<gene>
    <name evidence="1" type="ORF">MA16_Dca017969</name>
</gene>